<dbReference type="EMBL" id="BSFN01000022">
    <property type="protein sequence ID" value="GLK91581.1"/>
    <property type="molecule type" value="Genomic_DNA"/>
</dbReference>
<dbReference type="PANTHER" id="PTHR37533">
    <property type="entry name" value="FLAGELLAR HOOK-LENGTH CONTROL PROTEIN"/>
    <property type="match status" value="1"/>
</dbReference>
<keyword evidence="3" id="KW-0282">Flagellum</keyword>
<protein>
    <submittedName>
        <fullName evidence="3">Flagellar hook-length control protein FliK</fullName>
    </submittedName>
</protein>
<feature type="compositionally biased region" description="Low complexity" evidence="1">
    <location>
        <begin position="383"/>
        <end position="392"/>
    </location>
</feature>
<dbReference type="AlphaFoldDB" id="A0A9W6KB57"/>
<feature type="compositionally biased region" description="Low complexity" evidence="1">
    <location>
        <begin position="77"/>
        <end position="92"/>
    </location>
</feature>
<keyword evidence="3" id="KW-0966">Cell projection</keyword>
<proteinExistence type="predicted"/>
<keyword evidence="3" id="KW-0969">Cilium</keyword>
<dbReference type="RefSeq" id="WP_271197831.1">
    <property type="nucleotide sequence ID" value="NZ_BSFN01000022.1"/>
</dbReference>
<sequence length="433" mass="45154">MSVASDPLLNSAPVAKPQAASAKPQPKQAEPSKDDASSFANVYAKERQDKAVDRHEAATKAKNSKANDKADDKEPAAETPAAATTAEPAVADSGNPLPTDQAPADPVIDPMILLAMAGQQMQQPTTEDSALPTTGEGDAALEIPLSLTGLATPQITQTEDNGHDPQVDAMSELPGVDLVLDLAAKAQAAVQKAGTNPSAAQAGQTGGQDFAAAMAQLTANPEGGESKVTDELALFEQGKDGIEALKDSNADLHIDASASKLNALNQAINQQVTQAQRTPLVPGAPVSMQQGVWTDEVVDKVMWMSSQNLKSADIALDPPDLGRLEVRINMAQDAATQVTFASPHMAVRDAVTESMQRLRDMFTQQGMTMDVNVSDQSLNRGWNGQNGNDGQQSRGDSGRNSFGGGDEDISIGTSEIRSSGSVAGGRGLVDYYA</sequence>
<dbReference type="InterPro" id="IPR052563">
    <property type="entry name" value="FliK"/>
</dbReference>
<keyword evidence="4" id="KW-1185">Reference proteome</keyword>
<dbReference type="Gene3D" id="3.30.750.140">
    <property type="match status" value="1"/>
</dbReference>
<feature type="region of interest" description="Disordered" evidence="1">
    <location>
        <begin position="375"/>
        <end position="420"/>
    </location>
</feature>
<dbReference type="InterPro" id="IPR038610">
    <property type="entry name" value="FliK-like_C_sf"/>
</dbReference>
<dbReference type="InterPro" id="IPR021136">
    <property type="entry name" value="Flagellar_hook_control-like_C"/>
</dbReference>
<feature type="domain" description="Flagellar hook-length control protein-like C-terminal" evidence="2">
    <location>
        <begin position="299"/>
        <end position="377"/>
    </location>
</feature>
<evidence type="ECO:0000313" key="4">
    <source>
        <dbReference type="Proteomes" id="UP001143328"/>
    </source>
</evidence>
<reference evidence="3" key="1">
    <citation type="journal article" date="2014" name="Int. J. Syst. Evol. Microbiol.">
        <title>Complete genome sequence of Corynebacterium casei LMG S-19264T (=DSM 44701T), isolated from a smear-ripened cheese.</title>
        <authorList>
            <consortium name="US DOE Joint Genome Institute (JGI-PGF)"/>
            <person name="Walter F."/>
            <person name="Albersmeier A."/>
            <person name="Kalinowski J."/>
            <person name="Ruckert C."/>
        </authorList>
    </citation>
    <scope>NUCLEOTIDE SEQUENCE</scope>
    <source>
        <strain evidence="3">VKM B-2935</strain>
    </source>
</reference>
<gene>
    <name evidence="3" type="ORF">GCM10017655_46450</name>
</gene>
<feature type="compositionally biased region" description="Polar residues" evidence="1">
    <location>
        <begin position="411"/>
        <end position="420"/>
    </location>
</feature>
<reference evidence="3" key="2">
    <citation type="submission" date="2023-01" db="EMBL/GenBank/DDBJ databases">
        <authorList>
            <person name="Sun Q."/>
            <person name="Evtushenko L."/>
        </authorList>
    </citation>
    <scope>NUCLEOTIDE SEQUENCE</scope>
    <source>
        <strain evidence="3">VKM B-2935</strain>
    </source>
</reference>
<feature type="compositionally biased region" description="Basic and acidic residues" evidence="1">
    <location>
        <begin position="44"/>
        <end position="76"/>
    </location>
</feature>
<dbReference type="Pfam" id="PF02120">
    <property type="entry name" value="Flg_hook"/>
    <property type="match status" value="1"/>
</dbReference>
<evidence type="ECO:0000313" key="3">
    <source>
        <dbReference type="EMBL" id="GLK91581.1"/>
    </source>
</evidence>
<comment type="caution">
    <text evidence="3">The sequence shown here is derived from an EMBL/GenBank/DDBJ whole genome shotgun (WGS) entry which is preliminary data.</text>
</comment>
<dbReference type="CDD" id="cd17470">
    <property type="entry name" value="T3SS_Flik_C"/>
    <property type="match status" value="1"/>
</dbReference>
<organism evidence="3 4">
    <name type="scientific">Pseudomonas turukhanskensis</name>
    <dbReference type="NCBI Taxonomy" id="1806536"/>
    <lineage>
        <taxon>Bacteria</taxon>
        <taxon>Pseudomonadati</taxon>
        <taxon>Pseudomonadota</taxon>
        <taxon>Gammaproteobacteria</taxon>
        <taxon>Pseudomonadales</taxon>
        <taxon>Pseudomonadaceae</taxon>
        <taxon>Pseudomonas</taxon>
    </lineage>
</organism>
<evidence type="ECO:0000259" key="2">
    <source>
        <dbReference type="Pfam" id="PF02120"/>
    </source>
</evidence>
<accession>A0A9W6KB57</accession>
<dbReference type="Proteomes" id="UP001143328">
    <property type="component" value="Unassembled WGS sequence"/>
</dbReference>
<feature type="compositionally biased region" description="Low complexity" evidence="1">
    <location>
        <begin position="12"/>
        <end position="29"/>
    </location>
</feature>
<feature type="region of interest" description="Disordered" evidence="1">
    <location>
        <begin position="1"/>
        <end position="105"/>
    </location>
</feature>
<evidence type="ECO:0000256" key="1">
    <source>
        <dbReference type="SAM" id="MobiDB-lite"/>
    </source>
</evidence>
<name>A0A9W6KB57_9PSED</name>
<dbReference type="PANTHER" id="PTHR37533:SF2">
    <property type="entry name" value="FLAGELLAR HOOK-LENGTH CONTROL PROTEIN"/>
    <property type="match status" value="1"/>
</dbReference>